<feature type="transmembrane region" description="Helical" evidence="1">
    <location>
        <begin position="169"/>
        <end position="189"/>
    </location>
</feature>
<organism evidence="3 4">
    <name type="scientific">Plasmodiophora brassicae</name>
    <name type="common">Clubroot disease agent</name>
    <dbReference type="NCBI Taxonomy" id="37360"/>
    <lineage>
        <taxon>Eukaryota</taxon>
        <taxon>Sar</taxon>
        <taxon>Rhizaria</taxon>
        <taxon>Endomyxa</taxon>
        <taxon>Phytomyxea</taxon>
        <taxon>Plasmodiophorida</taxon>
        <taxon>Plasmodiophoridae</taxon>
        <taxon>Plasmodiophora</taxon>
    </lineage>
</organism>
<evidence type="ECO:0000313" key="3">
    <source>
        <dbReference type="EMBL" id="SPQ98245.1"/>
    </source>
</evidence>
<accession>A0A3P3YDI3</accession>
<name>A0A3P3YDI3_PLABS</name>
<dbReference type="AlphaFoldDB" id="A0A3P3YDI3"/>
<feature type="signal peptide" evidence="2">
    <location>
        <begin position="1"/>
        <end position="26"/>
    </location>
</feature>
<reference evidence="3 4" key="1">
    <citation type="submission" date="2018-03" db="EMBL/GenBank/DDBJ databases">
        <authorList>
            <person name="Fogelqvist J."/>
        </authorList>
    </citation>
    <scope>NUCLEOTIDE SEQUENCE [LARGE SCALE GENOMIC DNA]</scope>
</reference>
<dbReference type="EMBL" id="OVEO01000009">
    <property type="protein sequence ID" value="SPQ98245.1"/>
    <property type="molecule type" value="Genomic_DNA"/>
</dbReference>
<feature type="chain" id="PRO_5018001837" evidence="2">
    <location>
        <begin position="27"/>
        <end position="280"/>
    </location>
</feature>
<keyword evidence="2" id="KW-0732">Signal</keyword>
<evidence type="ECO:0000256" key="2">
    <source>
        <dbReference type="SAM" id="SignalP"/>
    </source>
</evidence>
<proteinExistence type="predicted"/>
<protein>
    <submittedName>
        <fullName evidence="3">Uncharacterized protein</fullName>
    </submittedName>
</protein>
<evidence type="ECO:0000256" key="1">
    <source>
        <dbReference type="SAM" id="Phobius"/>
    </source>
</evidence>
<keyword evidence="3" id="KW-0496">Mitochondrion</keyword>
<keyword evidence="1" id="KW-0812">Transmembrane</keyword>
<evidence type="ECO:0000313" key="4">
    <source>
        <dbReference type="Proteomes" id="UP000290189"/>
    </source>
</evidence>
<feature type="transmembrane region" description="Helical" evidence="1">
    <location>
        <begin position="241"/>
        <end position="271"/>
    </location>
</feature>
<keyword evidence="1" id="KW-1133">Transmembrane helix</keyword>
<geneLocation type="mitochondrion" evidence="3"/>
<feature type="transmembrane region" description="Helical" evidence="1">
    <location>
        <begin position="201"/>
        <end position="221"/>
    </location>
</feature>
<dbReference type="Proteomes" id="UP000290189">
    <property type="component" value="Unassembled WGS sequence"/>
</dbReference>
<keyword evidence="1" id="KW-0472">Membrane</keyword>
<gene>
    <name evidence="3" type="ORF">PLBR_LOCUS5460</name>
</gene>
<sequence>MSATLSLVLPVILVAFSAVGPRVANGAHGSLPAATLVAVAPSKPSPVIFVQQPGKPAPSPQPLPPSGPVVVMVPPNTRDAKPSPVIFASVPASAVVQAQAVPTPPPTVMSIVPTGPQPGRTALVGVGVPIALGEPTILYNPVTAALKVVVPGMLAPVALAVQVTAVPKVLLVMAVPKVLLVMARAGPVFNKAIPLLLAHQVVLAVMVLLDILQALVVMSLLQAVMVVLQEVLAAMVAPQEVLVAMAVLLMAAALAFLAMPLLVTVVPHMLLIKDLSRIRL</sequence>